<keyword evidence="2" id="KW-0325">Glycoprotein</keyword>
<evidence type="ECO:0000256" key="3">
    <source>
        <dbReference type="SAM" id="MobiDB-lite"/>
    </source>
</evidence>
<gene>
    <name evidence="5" type="ORF">V6R90_02605</name>
</gene>
<evidence type="ECO:0000256" key="2">
    <source>
        <dbReference type="ARBA" id="ARBA00023180"/>
    </source>
</evidence>
<dbReference type="InterPro" id="IPR027417">
    <property type="entry name" value="P-loop_NTPase"/>
</dbReference>
<dbReference type="PANTHER" id="PTHR10605:SF56">
    <property type="entry name" value="BIFUNCTIONAL HEPARAN SULFATE N-DEACETYLASE_N-SULFOTRANSFERASE"/>
    <property type="match status" value="1"/>
</dbReference>
<dbReference type="Gene3D" id="3.40.50.300">
    <property type="entry name" value="P-loop containing nucleotide triphosphate hydrolases"/>
    <property type="match status" value="1"/>
</dbReference>
<evidence type="ECO:0000259" key="4">
    <source>
        <dbReference type="Pfam" id="PF00685"/>
    </source>
</evidence>
<feature type="region of interest" description="Disordered" evidence="3">
    <location>
        <begin position="1"/>
        <end position="24"/>
    </location>
</feature>
<evidence type="ECO:0000313" key="5">
    <source>
        <dbReference type="EMBL" id="MEQ7846153.1"/>
    </source>
</evidence>
<accession>A0ABV1NUH2</accession>
<dbReference type="Pfam" id="PF00685">
    <property type="entry name" value="Sulfotransfer_1"/>
    <property type="match status" value="1"/>
</dbReference>
<dbReference type="EMBL" id="JBEGDP010000002">
    <property type="protein sequence ID" value="MEQ7846153.1"/>
    <property type="molecule type" value="Genomic_DNA"/>
</dbReference>
<proteinExistence type="predicted"/>
<sequence length="248" mass="28066">MEPRPVSRWLPGRRRPAPPTGPAWLGLGAQRSGTTWFTELLTQHPEVGLGTNGKKEQQLFHRVADGLVPAQEYADLFPADGLRRGEFTPQYLRHASLPAYAAAHLAPEVPVLVLLRDPIERFRSAMRWAGTRGKSWPYPLQITMQTFSGFYADQLDTWAAAIGRERLTVMVYEQVRRDPQPAVDAVWRALGVEPVPLAQVERESTSSSRVEWDWPEGLSDSLRVMYGPQLPRLRDDWGLDLSAWTQML</sequence>
<dbReference type="PANTHER" id="PTHR10605">
    <property type="entry name" value="HEPARAN SULFATE SULFOTRANSFERASE"/>
    <property type="match status" value="1"/>
</dbReference>
<keyword evidence="6" id="KW-1185">Reference proteome</keyword>
<keyword evidence="1" id="KW-0808">Transferase</keyword>
<comment type="caution">
    <text evidence="5">The sequence shown here is derived from an EMBL/GenBank/DDBJ whole genome shotgun (WGS) entry which is preliminary data.</text>
</comment>
<dbReference type="InterPro" id="IPR037359">
    <property type="entry name" value="NST/OST"/>
</dbReference>
<dbReference type="RefSeq" id="WP_193660804.1">
    <property type="nucleotide sequence ID" value="NZ_BAAAMM010000007.1"/>
</dbReference>
<reference evidence="5 6" key="1">
    <citation type="submission" date="2024-02" db="EMBL/GenBank/DDBJ databases">
        <title>Full genome sequence of Nocardioides kribbensis.</title>
        <authorList>
            <person name="Poletto B.L."/>
            <person name="Silva G."/>
            <person name="Galante D."/>
            <person name="Campos K.R."/>
            <person name="Santos M.B.N."/>
            <person name="Sacchi C.T."/>
        </authorList>
    </citation>
    <scope>NUCLEOTIDE SEQUENCE [LARGE SCALE GENOMIC DNA]</scope>
    <source>
        <strain evidence="5 6">O4R</strain>
    </source>
</reference>
<feature type="domain" description="Sulfotransferase" evidence="4">
    <location>
        <begin position="28"/>
        <end position="193"/>
    </location>
</feature>
<organism evidence="5 6">
    <name type="scientific">Nocardioides kribbensis</name>
    <dbReference type="NCBI Taxonomy" id="305517"/>
    <lineage>
        <taxon>Bacteria</taxon>
        <taxon>Bacillati</taxon>
        <taxon>Actinomycetota</taxon>
        <taxon>Actinomycetes</taxon>
        <taxon>Propionibacteriales</taxon>
        <taxon>Nocardioidaceae</taxon>
        <taxon>Nocardioides</taxon>
    </lineage>
</organism>
<dbReference type="InterPro" id="IPR000863">
    <property type="entry name" value="Sulfotransferase_dom"/>
</dbReference>
<dbReference type="Proteomes" id="UP001482520">
    <property type="component" value="Unassembled WGS sequence"/>
</dbReference>
<name>A0ABV1NUH2_9ACTN</name>
<evidence type="ECO:0000313" key="6">
    <source>
        <dbReference type="Proteomes" id="UP001482520"/>
    </source>
</evidence>
<dbReference type="SUPFAM" id="SSF52540">
    <property type="entry name" value="P-loop containing nucleoside triphosphate hydrolases"/>
    <property type="match status" value="1"/>
</dbReference>
<protein>
    <submittedName>
        <fullName evidence="5">Sulfotransferase</fullName>
    </submittedName>
</protein>
<evidence type="ECO:0000256" key="1">
    <source>
        <dbReference type="ARBA" id="ARBA00022679"/>
    </source>
</evidence>